<name>A0A5C5Z5J6_9BACT</name>
<gene>
    <name evidence="2" type="ORF">CA13_37980</name>
</gene>
<comment type="caution">
    <text evidence="2">The sequence shown here is derived from an EMBL/GenBank/DDBJ whole genome shotgun (WGS) entry which is preliminary data.</text>
</comment>
<evidence type="ECO:0000313" key="3">
    <source>
        <dbReference type="Proteomes" id="UP000315010"/>
    </source>
</evidence>
<protein>
    <submittedName>
        <fullName evidence="2">Putative peptidoglycan binding domain protein</fullName>
    </submittedName>
</protein>
<dbReference type="Proteomes" id="UP000315010">
    <property type="component" value="Unassembled WGS sequence"/>
</dbReference>
<proteinExistence type="predicted"/>
<evidence type="ECO:0000313" key="2">
    <source>
        <dbReference type="EMBL" id="TWT82336.1"/>
    </source>
</evidence>
<dbReference type="InterPro" id="IPR022118">
    <property type="entry name" value="Peptidase_C70_AvrRpt2"/>
</dbReference>
<dbReference type="EMBL" id="SJPJ01000001">
    <property type="protein sequence ID" value="TWT82336.1"/>
    <property type="molecule type" value="Genomic_DNA"/>
</dbReference>
<dbReference type="InterPro" id="IPR036366">
    <property type="entry name" value="PGBDSf"/>
</dbReference>
<dbReference type="Pfam" id="PF01471">
    <property type="entry name" value="PG_binding_1"/>
    <property type="match status" value="1"/>
</dbReference>
<dbReference type="Pfam" id="PF12385">
    <property type="entry name" value="Peptidase_C70"/>
    <property type="match status" value="1"/>
</dbReference>
<dbReference type="SUPFAM" id="SSF47090">
    <property type="entry name" value="PGBD-like"/>
    <property type="match status" value="1"/>
</dbReference>
<evidence type="ECO:0000259" key="1">
    <source>
        <dbReference type="Pfam" id="PF01471"/>
    </source>
</evidence>
<dbReference type="InterPro" id="IPR036365">
    <property type="entry name" value="PGBD-like_sf"/>
</dbReference>
<dbReference type="Gene3D" id="1.10.101.10">
    <property type="entry name" value="PGBD-like superfamily/PGBD"/>
    <property type="match status" value="1"/>
</dbReference>
<dbReference type="AlphaFoldDB" id="A0A5C5Z5J6"/>
<dbReference type="RefSeq" id="WP_146398778.1">
    <property type="nucleotide sequence ID" value="NZ_SJPJ01000001.1"/>
</dbReference>
<organism evidence="2 3">
    <name type="scientific">Novipirellula herctigrandis</name>
    <dbReference type="NCBI Taxonomy" id="2527986"/>
    <lineage>
        <taxon>Bacteria</taxon>
        <taxon>Pseudomonadati</taxon>
        <taxon>Planctomycetota</taxon>
        <taxon>Planctomycetia</taxon>
        <taxon>Pirellulales</taxon>
        <taxon>Pirellulaceae</taxon>
        <taxon>Novipirellula</taxon>
    </lineage>
</organism>
<feature type="domain" description="Peptidoglycan binding-like" evidence="1">
    <location>
        <begin position="10"/>
        <end position="68"/>
    </location>
</feature>
<sequence length="242" mass="26911">MITNLRIGSRGSLVKKLQLALNAKLRPSRNLAPDGIFGGKTYQAVKAFQVDRWLVEDGVAGVCTQNALYDKETYLSVLHLIPFIPQPTLTTCWAASTAMMTNSTVAKVKAKTPQDMWSDQAGLFNKSNTNDAMTSGNRYARIHNLRCNPPMSWALSRLRSALQRSPLMFDMLWNADDYVKGVGSPGHMICVIGIRGDDDPSGIGTTLRLHDPWKPNIGKKKSVNAMKWLNEVPTRTYRVFAK</sequence>
<reference evidence="2 3" key="1">
    <citation type="submission" date="2019-02" db="EMBL/GenBank/DDBJ databases">
        <title>Deep-cultivation of Planctomycetes and their phenomic and genomic characterization uncovers novel biology.</title>
        <authorList>
            <person name="Wiegand S."/>
            <person name="Jogler M."/>
            <person name="Boedeker C."/>
            <person name="Pinto D."/>
            <person name="Vollmers J."/>
            <person name="Rivas-Marin E."/>
            <person name="Kohn T."/>
            <person name="Peeters S.H."/>
            <person name="Heuer A."/>
            <person name="Rast P."/>
            <person name="Oberbeckmann S."/>
            <person name="Bunk B."/>
            <person name="Jeske O."/>
            <person name="Meyerdierks A."/>
            <person name="Storesund J.E."/>
            <person name="Kallscheuer N."/>
            <person name="Luecker S."/>
            <person name="Lage O.M."/>
            <person name="Pohl T."/>
            <person name="Merkel B.J."/>
            <person name="Hornburger P."/>
            <person name="Mueller R.-W."/>
            <person name="Bruemmer F."/>
            <person name="Labrenz M."/>
            <person name="Spormann A.M."/>
            <person name="Op Den Camp H."/>
            <person name="Overmann J."/>
            <person name="Amann R."/>
            <person name="Jetten M.S.M."/>
            <person name="Mascher T."/>
            <person name="Medema M.H."/>
            <person name="Devos D.P."/>
            <person name="Kaster A.-K."/>
            <person name="Ovreas L."/>
            <person name="Rohde M."/>
            <person name="Galperin M.Y."/>
            <person name="Jogler C."/>
        </authorList>
    </citation>
    <scope>NUCLEOTIDE SEQUENCE [LARGE SCALE GENOMIC DNA]</scope>
    <source>
        <strain evidence="2 3">CA13</strain>
    </source>
</reference>
<dbReference type="InterPro" id="IPR002477">
    <property type="entry name" value="Peptidoglycan-bd-like"/>
</dbReference>
<accession>A0A5C5Z5J6</accession>
<keyword evidence="3" id="KW-1185">Reference proteome</keyword>
<dbReference type="OrthoDB" id="511527at2"/>